<dbReference type="KEGG" id="rca:Rcas_2664"/>
<dbReference type="Pfam" id="PF00072">
    <property type="entry name" value="Response_reg"/>
    <property type="match status" value="1"/>
</dbReference>
<accession>A7NMH3</accession>
<evidence type="ECO:0000259" key="2">
    <source>
        <dbReference type="PROSITE" id="PS50110"/>
    </source>
</evidence>
<evidence type="ECO:0000313" key="4">
    <source>
        <dbReference type="Proteomes" id="UP000000263"/>
    </source>
</evidence>
<dbReference type="PROSITE" id="PS50110">
    <property type="entry name" value="RESPONSE_REGULATORY"/>
    <property type="match status" value="1"/>
</dbReference>
<dbReference type="PANTHER" id="PTHR44520">
    <property type="entry name" value="RESPONSE REGULATOR RCP1-RELATED"/>
    <property type="match status" value="1"/>
</dbReference>
<dbReference type="InterPro" id="IPR011006">
    <property type="entry name" value="CheY-like_superfamily"/>
</dbReference>
<protein>
    <submittedName>
        <fullName evidence="3">Response regulator receiver protein</fullName>
    </submittedName>
</protein>
<dbReference type="STRING" id="383372.Rcas_2664"/>
<proteinExistence type="predicted"/>
<dbReference type="InterPro" id="IPR001789">
    <property type="entry name" value="Sig_transdc_resp-reg_receiver"/>
</dbReference>
<evidence type="ECO:0000256" key="1">
    <source>
        <dbReference type="PROSITE-ProRule" id="PRU00169"/>
    </source>
</evidence>
<reference evidence="3 4" key="1">
    <citation type="submission" date="2007-08" db="EMBL/GenBank/DDBJ databases">
        <title>Complete sequence of Roseiflexus castenholzii DSM 13941.</title>
        <authorList>
            <consortium name="US DOE Joint Genome Institute"/>
            <person name="Copeland A."/>
            <person name="Lucas S."/>
            <person name="Lapidus A."/>
            <person name="Barry K."/>
            <person name="Glavina del Rio T."/>
            <person name="Dalin E."/>
            <person name="Tice H."/>
            <person name="Pitluck S."/>
            <person name="Thompson L.S."/>
            <person name="Brettin T."/>
            <person name="Bruce D."/>
            <person name="Detter J.C."/>
            <person name="Han C."/>
            <person name="Tapia R."/>
            <person name="Schmutz J."/>
            <person name="Larimer F."/>
            <person name="Land M."/>
            <person name="Hauser L."/>
            <person name="Kyrpides N."/>
            <person name="Mikhailova N."/>
            <person name="Bryant D.A."/>
            <person name="Hanada S."/>
            <person name="Tsukatani Y."/>
            <person name="Richardson P."/>
        </authorList>
    </citation>
    <scope>NUCLEOTIDE SEQUENCE [LARGE SCALE GENOMIC DNA]</scope>
    <source>
        <strain evidence="4">DSM 13941 / HLO8</strain>
    </source>
</reference>
<gene>
    <name evidence="3" type="ordered locus">Rcas_2664</name>
</gene>
<feature type="domain" description="Response regulatory" evidence="2">
    <location>
        <begin position="7"/>
        <end position="135"/>
    </location>
</feature>
<dbReference type="GO" id="GO:0000160">
    <property type="term" value="P:phosphorelay signal transduction system"/>
    <property type="evidence" value="ECO:0007669"/>
    <property type="project" value="InterPro"/>
</dbReference>
<dbReference type="Gene3D" id="3.40.50.2300">
    <property type="match status" value="1"/>
</dbReference>
<dbReference type="AlphaFoldDB" id="A7NMH3"/>
<dbReference type="OrthoDB" id="9793549at2"/>
<keyword evidence="4" id="KW-1185">Reference proteome</keyword>
<dbReference type="RefSeq" id="WP_012121159.1">
    <property type="nucleotide sequence ID" value="NC_009767.1"/>
</dbReference>
<organism evidence="3 4">
    <name type="scientific">Roseiflexus castenholzii (strain DSM 13941 / HLO8)</name>
    <dbReference type="NCBI Taxonomy" id="383372"/>
    <lineage>
        <taxon>Bacteria</taxon>
        <taxon>Bacillati</taxon>
        <taxon>Chloroflexota</taxon>
        <taxon>Chloroflexia</taxon>
        <taxon>Chloroflexales</taxon>
        <taxon>Roseiflexineae</taxon>
        <taxon>Roseiflexaceae</taxon>
        <taxon>Roseiflexus</taxon>
    </lineage>
</organism>
<dbReference type="SMART" id="SM00448">
    <property type="entry name" value="REC"/>
    <property type="match status" value="1"/>
</dbReference>
<name>A7NMH3_ROSCS</name>
<dbReference type="Proteomes" id="UP000000263">
    <property type="component" value="Chromosome"/>
</dbReference>
<dbReference type="CDD" id="cd17557">
    <property type="entry name" value="REC_Rcp-like"/>
    <property type="match status" value="1"/>
</dbReference>
<sequence length="147" mass="16906">MTDTTLRVLLVEDNDDHAELIRRTLNEQQRTPQIVHVSDGESALDYLHRRGAWIDPAQSPRPHVILLDLRLPRVDGLDVLMNIKQSADLRRIPVVVLTTSSAERDVTRAYDAHANSYLVKPFGFEDFRNLMHDVGVYWLMRNTVAHL</sequence>
<dbReference type="EMBL" id="CP000804">
    <property type="protein sequence ID" value="ABU58735.1"/>
    <property type="molecule type" value="Genomic_DNA"/>
</dbReference>
<dbReference type="PANTHER" id="PTHR44520:SF2">
    <property type="entry name" value="RESPONSE REGULATOR RCP1"/>
    <property type="match status" value="1"/>
</dbReference>
<dbReference type="SUPFAM" id="SSF52172">
    <property type="entry name" value="CheY-like"/>
    <property type="match status" value="1"/>
</dbReference>
<dbReference type="eggNOG" id="COG0745">
    <property type="taxonomic scope" value="Bacteria"/>
</dbReference>
<dbReference type="HOGENOM" id="CLU_000445_69_17_0"/>
<feature type="modified residue" description="4-aspartylphosphate" evidence="1">
    <location>
        <position position="68"/>
    </location>
</feature>
<dbReference type="InterPro" id="IPR052893">
    <property type="entry name" value="TCS_response_regulator"/>
</dbReference>
<evidence type="ECO:0000313" key="3">
    <source>
        <dbReference type="EMBL" id="ABU58735.1"/>
    </source>
</evidence>
<keyword evidence="1" id="KW-0597">Phosphoprotein</keyword>